<dbReference type="Pfam" id="PF05193">
    <property type="entry name" value="Peptidase_M16_C"/>
    <property type="match status" value="1"/>
</dbReference>
<evidence type="ECO:0000259" key="4">
    <source>
        <dbReference type="Pfam" id="PF05193"/>
    </source>
</evidence>
<dbReference type="GO" id="GO:0046872">
    <property type="term" value="F:metal ion binding"/>
    <property type="evidence" value="ECO:0007669"/>
    <property type="project" value="InterPro"/>
</dbReference>
<dbReference type="SUPFAM" id="SSF63411">
    <property type="entry name" value="LuxS/MPP-like metallohydrolase"/>
    <property type="match status" value="2"/>
</dbReference>
<organism evidence="5 6">
    <name type="scientific">Candidatus Borkfalkia ceftriaxoniphila</name>
    <dbReference type="NCBI Taxonomy" id="2508949"/>
    <lineage>
        <taxon>Bacteria</taxon>
        <taxon>Bacillati</taxon>
        <taxon>Bacillota</taxon>
        <taxon>Clostridia</taxon>
        <taxon>Christensenellales</taxon>
        <taxon>Christensenellaceae</taxon>
        <taxon>Candidatus Borkfalkia</taxon>
    </lineage>
</organism>
<dbReference type="GO" id="GO:0006508">
    <property type="term" value="P:proteolysis"/>
    <property type="evidence" value="ECO:0007669"/>
    <property type="project" value="InterPro"/>
</dbReference>
<dbReference type="EMBL" id="SDOZ01000002">
    <property type="protein sequence ID" value="RXZ60921.1"/>
    <property type="molecule type" value="Genomic_DNA"/>
</dbReference>
<reference evidence="5 6" key="1">
    <citation type="journal article" date="2019" name="Gut">
        <title>Antibiotics-induced monodominance of a novel gut bacterial order.</title>
        <authorList>
            <person name="Hildebrand F."/>
            <person name="Moitinho-Silva L."/>
            <person name="Blasche S."/>
            <person name="Jahn M.T."/>
            <person name="Gossmann T.I."/>
            <person name="Heuerta-Cepas J."/>
            <person name="Hercog R."/>
            <person name="Luetge M."/>
            <person name="Bahram M."/>
            <person name="Pryszlak A."/>
            <person name="Alves R.J."/>
            <person name="Waszak S.M."/>
            <person name="Zhu A."/>
            <person name="Ye L."/>
            <person name="Costea P.I."/>
            <person name="Aalvink S."/>
            <person name="Belzer C."/>
            <person name="Forslund S.K."/>
            <person name="Sunagawa S."/>
            <person name="Hentschel U."/>
            <person name="Merten C."/>
            <person name="Patil K.R."/>
            <person name="Benes V."/>
            <person name="Bork P."/>
        </authorList>
    </citation>
    <scope>NUCLEOTIDE SEQUENCE [LARGE SCALE GENOMIC DNA]</scope>
    <source>
        <strain evidence="5 6">HDS1380</strain>
    </source>
</reference>
<dbReference type="InterPro" id="IPR050361">
    <property type="entry name" value="MPP/UQCRC_Complex"/>
</dbReference>
<dbReference type="Pfam" id="PF00675">
    <property type="entry name" value="Peptidase_M16"/>
    <property type="match status" value="1"/>
</dbReference>
<comment type="similarity">
    <text evidence="1 2">Belongs to the peptidase M16 family.</text>
</comment>
<dbReference type="Gene3D" id="3.30.830.10">
    <property type="entry name" value="Metalloenzyme, LuxS/M16 peptidase-like"/>
    <property type="match status" value="2"/>
</dbReference>
<dbReference type="AlphaFoldDB" id="A0A4Q2KCD7"/>
<feature type="domain" description="Peptidase M16 C-terminal" evidence="4">
    <location>
        <begin position="165"/>
        <end position="340"/>
    </location>
</feature>
<proteinExistence type="inferred from homology"/>
<evidence type="ECO:0000313" key="5">
    <source>
        <dbReference type="EMBL" id="RXZ60921.1"/>
    </source>
</evidence>
<dbReference type="GO" id="GO:0004222">
    <property type="term" value="F:metalloendopeptidase activity"/>
    <property type="evidence" value="ECO:0007669"/>
    <property type="project" value="InterPro"/>
</dbReference>
<keyword evidence="6" id="KW-1185">Reference proteome</keyword>
<dbReference type="PROSITE" id="PS00143">
    <property type="entry name" value="INSULINASE"/>
    <property type="match status" value="1"/>
</dbReference>
<dbReference type="PANTHER" id="PTHR11851">
    <property type="entry name" value="METALLOPROTEASE"/>
    <property type="match status" value="1"/>
</dbReference>
<evidence type="ECO:0000256" key="2">
    <source>
        <dbReference type="RuleBase" id="RU004447"/>
    </source>
</evidence>
<dbReference type="InterPro" id="IPR001431">
    <property type="entry name" value="Pept_M16_Zn_BS"/>
</dbReference>
<protein>
    <submittedName>
        <fullName evidence="5">Insulinase family protein</fullName>
    </submittedName>
</protein>
<accession>A0A4Q2KCD7</accession>
<gene>
    <name evidence="5" type="ORF">ESZ91_00605</name>
</gene>
<evidence type="ECO:0000256" key="1">
    <source>
        <dbReference type="ARBA" id="ARBA00007261"/>
    </source>
</evidence>
<evidence type="ECO:0000313" key="6">
    <source>
        <dbReference type="Proteomes" id="UP000291269"/>
    </source>
</evidence>
<dbReference type="OrthoDB" id="9811314at2"/>
<dbReference type="InterPro" id="IPR007863">
    <property type="entry name" value="Peptidase_M16_C"/>
</dbReference>
<dbReference type="Proteomes" id="UP000291269">
    <property type="component" value="Unassembled WGS sequence"/>
</dbReference>
<dbReference type="InterPro" id="IPR011249">
    <property type="entry name" value="Metalloenz_LuxS/M16"/>
</dbReference>
<dbReference type="InterPro" id="IPR011765">
    <property type="entry name" value="Pept_M16_N"/>
</dbReference>
<name>A0A4Q2KCD7_9FIRM</name>
<sequence length="414" mass="46701">MTYYKKFDSGLRLIVKKIEGLWSVSTGIIVGTGSTFETDGENGISHFIEHMMFKGTDKRTAFEISDAMDRIGAQVNAFTSKEITCYYSKSTSDHAGEAFEILSDFFLNSVFPEDEMEREKGVVLEEISMTEDTPDDLCFDVLAQAFYGNRGYGRSILGPAKNVSSFTRENLLEYIQKRYAPENIVISFAGNIDEKYAEELVETYIESKIPKRKREDRKPEIFYPSQSLFKKKDIEQVHFALAFPSFRRDDKMLDAGNLMNYVLGGGMSSRLFQKVREQLGLAYSVYSYISAYTECGSLIVYAGVNPQSAEKAFAAVRGEISRLCKDGITEEELVRGREQLRSSLILGQESTASQMLVYGKHLLFTDEIFDFDARVSAIDTLTRDDVARAIDVSFREEKMAAGAVGKLDKPFLLH</sequence>
<dbReference type="PANTHER" id="PTHR11851:SF49">
    <property type="entry name" value="MITOCHONDRIAL-PROCESSING PEPTIDASE SUBUNIT ALPHA"/>
    <property type="match status" value="1"/>
</dbReference>
<evidence type="ECO:0000259" key="3">
    <source>
        <dbReference type="Pfam" id="PF00675"/>
    </source>
</evidence>
<feature type="domain" description="Peptidase M16 N-terminal" evidence="3">
    <location>
        <begin position="23"/>
        <end position="159"/>
    </location>
</feature>
<comment type="caution">
    <text evidence="5">The sequence shown here is derived from an EMBL/GenBank/DDBJ whole genome shotgun (WGS) entry which is preliminary data.</text>
</comment>
<dbReference type="RefSeq" id="WP_129223078.1">
    <property type="nucleotide sequence ID" value="NZ_SDOZ01000002.1"/>
</dbReference>